<dbReference type="Gene3D" id="3.40.190.10">
    <property type="entry name" value="Periplasmic binding protein-like II"/>
    <property type="match status" value="1"/>
</dbReference>
<dbReference type="PANTHER" id="PTHR43649:SF33">
    <property type="entry name" value="POLYGALACTURONAN_RHAMNOGALACTURONAN-BINDING PROTEIN YTCQ"/>
    <property type="match status" value="1"/>
</dbReference>
<feature type="compositionally biased region" description="Low complexity" evidence="6">
    <location>
        <begin position="30"/>
        <end position="53"/>
    </location>
</feature>
<evidence type="ECO:0000256" key="2">
    <source>
        <dbReference type="ARBA" id="ARBA00022729"/>
    </source>
</evidence>
<keyword evidence="2 7" id="KW-0732">Signal</keyword>
<protein>
    <submittedName>
        <fullName evidence="8">Extracellular solute-binding protein</fullName>
    </submittedName>
</protein>
<comment type="caution">
    <text evidence="8">The sequence shown here is derived from an EMBL/GenBank/DDBJ whole genome shotgun (WGS) entry which is preliminary data.</text>
</comment>
<dbReference type="SUPFAM" id="SSF53850">
    <property type="entry name" value="Periplasmic binding protein-like II"/>
    <property type="match status" value="1"/>
</dbReference>
<organism evidence="8 9">
    <name type="scientific">Cohnella nanjingensis</name>
    <dbReference type="NCBI Taxonomy" id="1387779"/>
    <lineage>
        <taxon>Bacteria</taxon>
        <taxon>Bacillati</taxon>
        <taxon>Bacillota</taxon>
        <taxon>Bacilli</taxon>
        <taxon>Bacillales</taxon>
        <taxon>Paenibacillaceae</taxon>
        <taxon>Cohnella</taxon>
    </lineage>
</organism>
<evidence type="ECO:0000256" key="5">
    <source>
        <dbReference type="ARBA" id="ARBA00023288"/>
    </source>
</evidence>
<proteinExistence type="predicted"/>
<dbReference type="PANTHER" id="PTHR43649">
    <property type="entry name" value="ARABINOSE-BINDING PROTEIN-RELATED"/>
    <property type="match status" value="1"/>
</dbReference>
<keyword evidence="5" id="KW-0449">Lipoprotein</keyword>
<keyword evidence="9" id="KW-1185">Reference proteome</keyword>
<dbReference type="EMBL" id="JACJVP010000040">
    <property type="protein sequence ID" value="MBB6673572.1"/>
    <property type="molecule type" value="Genomic_DNA"/>
</dbReference>
<sequence>MRKMKALSLLLVAFMLVLTACSGSKGGEGSASPSSDASATTPASPSDSASPSPSDEPEPAPVDLGGRTIKISAWWGDIEGKTAGEKAALEKRAELEKKYNVKIEWVNIPFAEYLDKLTTSILAGEPMADITMIEFKRALAPVKQGLLLPLSEFTQESNDINNEQKRVTKLPAIAGTEYSFGTPFVSAVGMYYNRDLFKKLGLQDPQELYNGGQWNWDKFLELAKQATRDTNNDGKVDSWGYAGWPADAARHLGVSNGAVFVNEQDLSSGLSDPKLTEALEFVNRVWNVENVVKVKTGNKTDWNETNTFKDGDVAMSINYDWNVGDLPFEVGIVPIPAGPQSDGKYTYANTAQNGYFIPKGVKDPKIVYQIFEEMQDLPQTEEYLGQDWLEGRFKNEADIKMAIEHVNGTGRLSLEEGVPDFPFYAIMDDIIKDNKSVAATIEKNKQAAQAALDKLK</sequence>
<feature type="signal peptide" evidence="7">
    <location>
        <begin position="1"/>
        <end position="22"/>
    </location>
</feature>
<evidence type="ECO:0000313" key="8">
    <source>
        <dbReference type="EMBL" id="MBB6673572.1"/>
    </source>
</evidence>
<evidence type="ECO:0000256" key="1">
    <source>
        <dbReference type="ARBA" id="ARBA00022475"/>
    </source>
</evidence>
<dbReference type="AlphaFoldDB" id="A0A7X0RTT9"/>
<reference evidence="8 9" key="1">
    <citation type="submission" date="2020-08" db="EMBL/GenBank/DDBJ databases">
        <title>Cohnella phylogeny.</title>
        <authorList>
            <person name="Dunlap C."/>
        </authorList>
    </citation>
    <scope>NUCLEOTIDE SEQUENCE [LARGE SCALE GENOMIC DNA]</scope>
    <source>
        <strain evidence="8 9">DSM 28246</strain>
    </source>
</reference>
<feature type="region of interest" description="Disordered" evidence="6">
    <location>
        <begin position="25"/>
        <end position="64"/>
    </location>
</feature>
<evidence type="ECO:0000256" key="7">
    <source>
        <dbReference type="SAM" id="SignalP"/>
    </source>
</evidence>
<evidence type="ECO:0000256" key="4">
    <source>
        <dbReference type="ARBA" id="ARBA00023139"/>
    </source>
</evidence>
<keyword evidence="1" id="KW-1003">Cell membrane</keyword>
<dbReference type="Proteomes" id="UP000547209">
    <property type="component" value="Unassembled WGS sequence"/>
</dbReference>
<evidence type="ECO:0000313" key="9">
    <source>
        <dbReference type="Proteomes" id="UP000547209"/>
    </source>
</evidence>
<gene>
    <name evidence="8" type="ORF">H7C19_23105</name>
</gene>
<accession>A0A7X0RTT9</accession>
<dbReference type="PROSITE" id="PS51257">
    <property type="entry name" value="PROKAR_LIPOPROTEIN"/>
    <property type="match status" value="1"/>
</dbReference>
<evidence type="ECO:0000256" key="6">
    <source>
        <dbReference type="SAM" id="MobiDB-lite"/>
    </source>
</evidence>
<keyword evidence="4" id="KW-0564">Palmitate</keyword>
<name>A0A7X0RTT9_9BACL</name>
<dbReference type="InterPro" id="IPR050490">
    <property type="entry name" value="Bact_solute-bd_prot1"/>
</dbReference>
<evidence type="ECO:0000256" key="3">
    <source>
        <dbReference type="ARBA" id="ARBA00023136"/>
    </source>
</evidence>
<dbReference type="Pfam" id="PF01547">
    <property type="entry name" value="SBP_bac_1"/>
    <property type="match status" value="1"/>
</dbReference>
<keyword evidence="3" id="KW-0472">Membrane</keyword>
<feature type="chain" id="PRO_5039225554" evidence="7">
    <location>
        <begin position="23"/>
        <end position="456"/>
    </location>
</feature>
<dbReference type="InterPro" id="IPR006059">
    <property type="entry name" value="SBP"/>
</dbReference>